<dbReference type="Proteomes" id="UP000199228">
    <property type="component" value="Unassembled WGS sequence"/>
</dbReference>
<feature type="region of interest" description="Flexible loop" evidence="10">
    <location>
        <begin position="99"/>
        <end position="109"/>
    </location>
</feature>
<feature type="binding site" evidence="10">
    <location>
        <position position="241"/>
    </location>
    <ligand>
        <name>L-methionine</name>
        <dbReference type="ChEBI" id="CHEBI:57844"/>
        <note>ligand shared between two neighboring subunits</note>
    </ligand>
</feature>
<evidence type="ECO:0000256" key="3">
    <source>
        <dbReference type="ARBA" id="ARBA00022563"/>
    </source>
</evidence>
<feature type="binding site" description="in other chain" evidence="10">
    <location>
        <begin position="232"/>
        <end position="233"/>
    </location>
    <ligand>
        <name>ATP</name>
        <dbReference type="ChEBI" id="CHEBI:30616"/>
        <note>ligand shared between two neighboring subunits</note>
    </ligand>
</feature>
<comment type="subunit">
    <text evidence="10">Homotetramer; dimer of dimers.</text>
</comment>
<dbReference type="InterPro" id="IPR022630">
    <property type="entry name" value="S-AdoMet_synt_C"/>
</dbReference>
<comment type="function">
    <text evidence="10">Catalyzes the formation of S-adenosylmethionine (AdoMet) from methionine and ATP. The overall synthetic reaction is composed of two sequential steps, AdoMet formation and the subsequent tripolyphosphate hydrolysis which occurs prior to release of AdoMet from the enzyme.</text>
</comment>
<feature type="binding site" description="in other chain" evidence="10">
    <location>
        <begin position="165"/>
        <end position="167"/>
    </location>
    <ligand>
        <name>ATP</name>
        <dbReference type="ChEBI" id="CHEBI:30616"/>
        <note>ligand shared between two neighboring subunits</note>
    </ligand>
</feature>
<dbReference type="EC" id="2.5.1.6" evidence="10"/>
<keyword evidence="7 10" id="KW-0067">ATP-binding</keyword>
<feature type="binding site" description="in other chain" evidence="10">
    <location>
        <position position="15"/>
    </location>
    <ligand>
        <name>ATP</name>
        <dbReference type="ChEBI" id="CHEBI:30616"/>
        <note>ligand shared between two neighboring subunits</note>
    </ligand>
</feature>
<dbReference type="PROSITE" id="PS00377">
    <property type="entry name" value="ADOMET_SYNTHASE_2"/>
    <property type="match status" value="1"/>
</dbReference>
<sequence length="400" mass="44042">MSEHYVTSESVTEGHPDKLCDQISDGILDFVLQQDPKAHVAVETMVSKNTIMIAGELSTTATVEIPAIARTVLKEIGYTSEESGIDADKCMILTNINIQSTDIAMGVNKSSDKEEIGGGDQGIMYGYATNETSNYMPITIELAHKLVRRLATVRKEGILPWLYPDGKAQVTVKYNDDDNPFSLEDIVLSAQHFPSIHYDYLKSTLLDEVIYPVLAGQFNIEQTKIKINPTGRFVIGGPAGDTGVTGRKIMVDTYGGVARHGGGAFSGKDPTKVDRSAAYMARYVAKNVVAAGLADKCEISIAYAIGQIQPEAVNVETFGSEHIECKIIEAVVRELFDFSVAGMIRTLDLRKPQYQKTAAYGHFGREDAGFGWERLDMVEKLRQRAIATQYTQLLREREVK</sequence>
<evidence type="ECO:0000256" key="7">
    <source>
        <dbReference type="ARBA" id="ARBA00022840"/>
    </source>
</evidence>
<dbReference type="InterPro" id="IPR002133">
    <property type="entry name" value="S-AdoMet_synthetase"/>
</dbReference>
<dbReference type="GO" id="GO:0000287">
    <property type="term" value="F:magnesium ion binding"/>
    <property type="evidence" value="ECO:0007669"/>
    <property type="project" value="UniProtKB-UniRule"/>
</dbReference>
<comment type="cofactor">
    <cofactor evidence="10">
        <name>Mg(2+)</name>
        <dbReference type="ChEBI" id="CHEBI:18420"/>
    </cofactor>
    <text evidence="10">Binds 2 divalent ions per subunit.</text>
</comment>
<dbReference type="UniPathway" id="UPA00315">
    <property type="reaction ID" value="UER00080"/>
</dbReference>
<accession>A0A1G6BRJ8</accession>
<dbReference type="HAMAP" id="MF_00086">
    <property type="entry name" value="S_AdoMet_synth1"/>
    <property type="match status" value="1"/>
</dbReference>
<evidence type="ECO:0000313" key="16">
    <source>
        <dbReference type="Proteomes" id="UP000199228"/>
    </source>
</evidence>
<dbReference type="InterPro" id="IPR022628">
    <property type="entry name" value="S-AdoMet_synt_N"/>
</dbReference>
<dbReference type="FunFam" id="3.30.300.10:FF:000003">
    <property type="entry name" value="S-adenosylmethionine synthase"/>
    <property type="match status" value="1"/>
</dbReference>
<protein>
    <recommendedName>
        <fullName evidence="10">S-adenosylmethionine synthase</fullName>
        <shortName evidence="10">AdoMet synthase</shortName>
        <ecNumber evidence="10">2.5.1.6</ecNumber>
    </recommendedName>
    <alternativeName>
        <fullName evidence="10">MAT</fullName>
    </alternativeName>
    <alternativeName>
        <fullName evidence="10">Methionine adenosyltransferase</fullName>
    </alternativeName>
</protein>
<evidence type="ECO:0000256" key="10">
    <source>
        <dbReference type="HAMAP-Rule" id="MF_00086"/>
    </source>
</evidence>
<dbReference type="AlphaFoldDB" id="A0A1G6BRJ8"/>
<proteinExistence type="inferred from homology"/>
<feature type="binding site" description="in other chain" evidence="10">
    <location>
        <position position="272"/>
    </location>
    <ligand>
        <name>L-methionine</name>
        <dbReference type="ChEBI" id="CHEBI:57844"/>
        <note>ligand shared between two neighboring subunits</note>
    </ligand>
</feature>
<feature type="domain" description="S-adenosylmethionine synthetase central" evidence="13">
    <location>
        <begin position="115"/>
        <end position="233"/>
    </location>
</feature>
<evidence type="ECO:0000256" key="1">
    <source>
        <dbReference type="ARBA" id="ARBA00005224"/>
    </source>
</evidence>
<dbReference type="CDD" id="cd18079">
    <property type="entry name" value="S-AdoMet_synt"/>
    <property type="match status" value="1"/>
</dbReference>
<comment type="pathway">
    <text evidence="1 10">Amino-acid biosynthesis; S-adenosyl-L-methionine biosynthesis; S-adenosyl-L-methionine from L-methionine: step 1/1.</text>
</comment>
<feature type="binding site" description="in other chain" evidence="10">
    <location>
        <position position="56"/>
    </location>
    <ligand>
        <name>L-methionine</name>
        <dbReference type="ChEBI" id="CHEBI:57844"/>
        <note>ligand shared between two neighboring subunits</note>
    </ligand>
</feature>
<organism evidence="15 16">
    <name type="scientific">Eubacterium oxidoreducens</name>
    <dbReference type="NCBI Taxonomy" id="1732"/>
    <lineage>
        <taxon>Bacteria</taxon>
        <taxon>Bacillati</taxon>
        <taxon>Bacillota</taxon>
        <taxon>Clostridia</taxon>
        <taxon>Eubacteriales</taxon>
        <taxon>Eubacteriaceae</taxon>
        <taxon>Eubacterium</taxon>
    </lineage>
</organism>
<feature type="binding site" evidence="10">
    <location>
        <position position="43"/>
    </location>
    <ligand>
        <name>K(+)</name>
        <dbReference type="ChEBI" id="CHEBI:29103"/>
    </ligand>
</feature>
<dbReference type="GO" id="GO:0005737">
    <property type="term" value="C:cytoplasm"/>
    <property type="evidence" value="ECO:0007669"/>
    <property type="project" value="UniProtKB-SubCell"/>
</dbReference>
<evidence type="ECO:0000256" key="8">
    <source>
        <dbReference type="ARBA" id="ARBA00022842"/>
    </source>
</evidence>
<feature type="domain" description="S-adenosylmethionine synthetase C-terminal" evidence="14">
    <location>
        <begin position="235"/>
        <end position="374"/>
    </location>
</feature>
<evidence type="ECO:0000256" key="9">
    <source>
        <dbReference type="ARBA" id="ARBA00022958"/>
    </source>
</evidence>
<dbReference type="PANTHER" id="PTHR11964">
    <property type="entry name" value="S-ADENOSYLMETHIONINE SYNTHETASE"/>
    <property type="match status" value="1"/>
</dbReference>
<dbReference type="Pfam" id="PF02772">
    <property type="entry name" value="S-AdoMet_synt_M"/>
    <property type="match status" value="1"/>
</dbReference>
<feature type="binding site" evidence="10">
    <location>
        <position position="17"/>
    </location>
    <ligand>
        <name>Mg(2+)</name>
        <dbReference type="ChEBI" id="CHEBI:18420"/>
    </ligand>
</feature>
<keyword evidence="16" id="KW-1185">Reference proteome</keyword>
<gene>
    <name evidence="10" type="primary">metK</name>
    <name evidence="15" type="ORF">SAMN02910417_01718</name>
</gene>
<dbReference type="InterPro" id="IPR022631">
    <property type="entry name" value="ADOMET_SYNTHASE_CS"/>
</dbReference>
<keyword evidence="3 10" id="KW-0554">One-carbon metabolism</keyword>
<dbReference type="STRING" id="1732.SAMN02910417_01718"/>
<dbReference type="GO" id="GO:0004478">
    <property type="term" value="F:methionine adenosyltransferase activity"/>
    <property type="evidence" value="ECO:0007669"/>
    <property type="project" value="UniProtKB-UniRule"/>
</dbReference>
<keyword evidence="6 10" id="KW-0547">Nucleotide-binding</keyword>
<dbReference type="SUPFAM" id="SSF55973">
    <property type="entry name" value="S-adenosylmethionine synthetase"/>
    <property type="match status" value="3"/>
</dbReference>
<dbReference type="Pfam" id="PF02773">
    <property type="entry name" value="S-AdoMet_synt_C"/>
    <property type="match status" value="1"/>
</dbReference>
<evidence type="ECO:0000256" key="5">
    <source>
        <dbReference type="ARBA" id="ARBA00022723"/>
    </source>
</evidence>
<evidence type="ECO:0000256" key="6">
    <source>
        <dbReference type="ARBA" id="ARBA00022741"/>
    </source>
</evidence>
<dbReference type="GO" id="GO:0005524">
    <property type="term" value="F:ATP binding"/>
    <property type="evidence" value="ECO:0007669"/>
    <property type="project" value="UniProtKB-UniRule"/>
</dbReference>
<feature type="binding site" evidence="10">
    <location>
        <position position="264"/>
    </location>
    <ligand>
        <name>ATP</name>
        <dbReference type="ChEBI" id="CHEBI:30616"/>
        <note>ligand shared between two neighboring subunits</note>
    </ligand>
</feature>
<keyword evidence="8 10" id="KW-0460">Magnesium</keyword>
<evidence type="ECO:0000313" key="15">
    <source>
        <dbReference type="EMBL" id="SDB23195.1"/>
    </source>
</evidence>
<dbReference type="InterPro" id="IPR022636">
    <property type="entry name" value="S-AdoMet_synthetase_sfam"/>
</dbReference>
<evidence type="ECO:0000256" key="11">
    <source>
        <dbReference type="RuleBase" id="RU004462"/>
    </source>
</evidence>
<dbReference type="OrthoDB" id="9801686at2"/>
<keyword evidence="9 10" id="KW-0630">Potassium</keyword>
<dbReference type="EMBL" id="FMXR01000012">
    <property type="protein sequence ID" value="SDB23195.1"/>
    <property type="molecule type" value="Genomic_DNA"/>
</dbReference>
<feature type="binding site" evidence="10">
    <location>
        <position position="268"/>
    </location>
    <ligand>
        <name>ATP</name>
        <dbReference type="ChEBI" id="CHEBI:30616"/>
        <note>ligand shared between two neighboring subunits</note>
    </ligand>
</feature>
<dbReference type="GO" id="GO:0006730">
    <property type="term" value="P:one-carbon metabolic process"/>
    <property type="evidence" value="ECO:0007669"/>
    <property type="project" value="UniProtKB-KW"/>
</dbReference>
<evidence type="ECO:0000256" key="4">
    <source>
        <dbReference type="ARBA" id="ARBA00022679"/>
    </source>
</evidence>
<dbReference type="RefSeq" id="WP_090173954.1">
    <property type="nucleotide sequence ID" value="NZ_FMXR01000012.1"/>
</dbReference>
<feature type="binding site" description="in other chain" evidence="10">
    <location>
        <begin position="247"/>
        <end position="248"/>
    </location>
    <ligand>
        <name>ATP</name>
        <dbReference type="ChEBI" id="CHEBI:30616"/>
        <note>ligand shared between two neighboring subunits</note>
    </ligand>
</feature>
<dbReference type="Gene3D" id="3.30.300.10">
    <property type="match status" value="3"/>
</dbReference>
<dbReference type="PIRSF" id="PIRSF000497">
    <property type="entry name" value="MAT"/>
    <property type="match status" value="1"/>
</dbReference>
<evidence type="ECO:0000259" key="12">
    <source>
        <dbReference type="Pfam" id="PF00438"/>
    </source>
</evidence>
<feature type="binding site" description="in other chain" evidence="10">
    <location>
        <position position="99"/>
    </location>
    <ligand>
        <name>L-methionine</name>
        <dbReference type="ChEBI" id="CHEBI:57844"/>
        <note>ligand shared between two neighboring subunits</note>
    </ligand>
</feature>
<dbReference type="InterPro" id="IPR022629">
    <property type="entry name" value="S-AdoMet_synt_central"/>
</dbReference>
<evidence type="ECO:0000256" key="2">
    <source>
        <dbReference type="ARBA" id="ARBA00009685"/>
    </source>
</evidence>
<feature type="domain" description="S-adenosylmethionine synthetase N-terminal" evidence="12">
    <location>
        <begin position="4"/>
        <end position="100"/>
    </location>
</feature>
<dbReference type="Pfam" id="PF00438">
    <property type="entry name" value="S-AdoMet_synt_N"/>
    <property type="match status" value="1"/>
</dbReference>
<comment type="cofactor">
    <cofactor evidence="10">
        <name>K(+)</name>
        <dbReference type="ChEBI" id="CHEBI:29103"/>
    </cofactor>
    <text evidence="10">Binds 1 potassium ion per subunit.</text>
</comment>
<keyword evidence="10" id="KW-0963">Cytoplasm</keyword>
<keyword evidence="5 10" id="KW-0479">Metal-binding</keyword>
<dbReference type="NCBIfam" id="TIGR01034">
    <property type="entry name" value="metK"/>
    <property type="match status" value="1"/>
</dbReference>
<evidence type="ECO:0000259" key="14">
    <source>
        <dbReference type="Pfam" id="PF02773"/>
    </source>
</evidence>
<dbReference type="GO" id="GO:0006556">
    <property type="term" value="P:S-adenosylmethionine biosynthetic process"/>
    <property type="evidence" value="ECO:0007669"/>
    <property type="project" value="UniProtKB-UniRule"/>
</dbReference>
<evidence type="ECO:0000259" key="13">
    <source>
        <dbReference type="Pfam" id="PF02772"/>
    </source>
</evidence>
<keyword evidence="4 10" id="KW-0808">Transferase</keyword>
<name>A0A1G6BRJ8_EUBOX</name>
<reference evidence="15 16" key="1">
    <citation type="submission" date="2016-10" db="EMBL/GenBank/DDBJ databases">
        <authorList>
            <person name="de Groot N.N."/>
        </authorList>
    </citation>
    <scope>NUCLEOTIDE SEQUENCE [LARGE SCALE GENOMIC DNA]</scope>
    <source>
        <strain evidence="15 16">DSM 3217</strain>
    </source>
</reference>
<comment type="catalytic activity">
    <reaction evidence="10">
        <text>L-methionine + ATP + H2O = S-adenosyl-L-methionine + phosphate + diphosphate</text>
        <dbReference type="Rhea" id="RHEA:21080"/>
        <dbReference type="ChEBI" id="CHEBI:15377"/>
        <dbReference type="ChEBI" id="CHEBI:30616"/>
        <dbReference type="ChEBI" id="CHEBI:33019"/>
        <dbReference type="ChEBI" id="CHEBI:43474"/>
        <dbReference type="ChEBI" id="CHEBI:57844"/>
        <dbReference type="ChEBI" id="CHEBI:59789"/>
        <dbReference type="EC" id="2.5.1.6"/>
    </reaction>
</comment>
<comment type="subcellular location">
    <subcellularLocation>
        <location evidence="10">Cytoplasm</location>
    </subcellularLocation>
</comment>
<feature type="binding site" evidence="10">
    <location>
        <position position="241"/>
    </location>
    <ligand>
        <name>ATP</name>
        <dbReference type="ChEBI" id="CHEBI:30616"/>
        <note>ligand shared between two neighboring subunits</note>
    </ligand>
</feature>
<comment type="similarity">
    <text evidence="2 10 11">Belongs to the AdoMet synthase family.</text>
</comment>